<dbReference type="AlphaFoldDB" id="A0A382YYN3"/>
<accession>A0A382YYN3</accession>
<evidence type="ECO:0000313" key="1">
    <source>
        <dbReference type="EMBL" id="SVD88059.1"/>
    </source>
</evidence>
<organism evidence="1">
    <name type="scientific">marine metagenome</name>
    <dbReference type="NCBI Taxonomy" id="408172"/>
    <lineage>
        <taxon>unclassified sequences</taxon>
        <taxon>metagenomes</taxon>
        <taxon>ecological metagenomes</taxon>
    </lineage>
</organism>
<protein>
    <submittedName>
        <fullName evidence="1">Uncharacterized protein</fullName>
    </submittedName>
</protein>
<sequence length="44" mass="4994">MSAESSGTFDKSTQLLPHKFLLFFLKCGKVLTINTVWSHRAHCL</sequence>
<name>A0A382YYN3_9ZZZZ</name>
<gene>
    <name evidence="1" type="ORF">METZ01_LOCUS440913</name>
</gene>
<reference evidence="1" key="1">
    <citation type="submission" date="2018-05" db="EMBL/GenBank/DDBJ databases">
        <authorList>
            <person name="Lanie J.A."/>
            <person name="Ng W.-L."/>
            <person name="Kazmierczak K.M."/>
            <person name="Andrzejewski T.M."/>
            <person name="Davidsen T.M."/>
            <person name="Wayne K.J."/>
            <person name="Tettelin H."/>
            <person name="Glass J.I."/>
            <person name="Rusch D."/>
            <person name="Podicherti R."/>
            <person name="Tsui H.-C.T."/>
            <person name="Winkler M.E."/>
        </authorList>
    </citation>
    <scope>NUCLEOTIDE SEQUENCE</scope>
</reference>
<dbReference type="EMBL" id="UINC01179396">
    <property type="protein sequence ID" value="SVD88059.1"/>
    <property type="molecule type" value="Genomic_DNA"/>
</dbReference>
<feature type="non-terminal residue" evidence="1">
    <location>
        <position position="44"/>
    </location>
</feature>
<proteinExistence type="predicted"/>